<evidence type="ECO:0000256" key="7">
    <source>
        <dbReference type="ARBA" id="ARBA00022917"/>
    </source>
</evidence>
<dbReference type="PROSITE" id="PS50862">
    <property type="entry name" value="AA_TRNA_LIGASE_II"/>
    <property type="match status" value="1"/>
</dbReference>
<dbReference type="InterPro" id="IPR004364">
    <property type="entry name" value="Aa-tRNA-synt_II"/>
</dbReference>
<dbReference type="SUPFAM" id="SSF55261">
    <property type="entry name" value="GAD domain-like"/>
    <property type="match status" value="1"/>
</dbReference>
<evidence type="ECO:0000313" key="12">
    <source>
        <dbReference type="EMBL" id="CAI3997799.1"/>
    </source>
</evidence>
<feature type="compositionally biased region" description="Polar residues" evidence="9">
    <location>
        <begin position="456"/>
        <end position="476"/>
    </location>
</feature>
<feature type="compositionally biased region" description="Gly residues" evidence="9">
    <location>
        <begin position="446"/>
        <end position="455"/>
    </location>
</feature>
<dbReference type="Gene3D" id="3.40.50.12780">
    <property type="entry name" value="N-terminal domain of ligase-like"/>
    <property type="match status" value="1"/>
</dbReference>
<proteinExistence type="inferred from homology"/>
<dbReference type="InterPro" id="IPR004524">
    <property type="entry name" value="Asp-tRNA-ligase_1"/>
</dbReference>
<dbReference type="Gene3D" id="3.30.930.10">
    <property type="entry name" value="Bira Bifunctional Protein, Domain 2"/>
    <property type="match status" value="1"/>
</dbReference>
<dbReference type="PROSITE" id="PS00455">
    <property type="entry name" value="AMP_BINDING"/>
    <property type="match status" value="1"/>
</dbReference>
<dbReference type="InterPro" id="IPR000873">
    <property type="entry name" value="AMP-dep_synth/lig_dom"/>
</dbReference>
<dbReference type="Pfam" id="PF01073">
    <property type="entry name" value="3Beta_HSD"/>
    <property type="match status" value="1"/>
</dbReference>
<feature type="region of interest" description="Disordered" evidence="9">
    <location>
        <begin position="437"/>
        <end position="482"/>
    </location>
</feature>
<keyword evidence="7" id="KW-0648">Protein biosynthesis</keyword>
<dbReference type="PROSITE" id="PS51257">
    <property type="entry name" value="PROKAR_LIPOPROTEIN"/>
    <property type="match status" value="1"/>
</dbReference>
<protein>
    <submittedName>
        <fullName evidence="14">Aspartate--tRNA(Asp/Asn) ligase (Aspartyl-tRN A synthetase) (AspRS) (Non-discriminating aspartyl-tRNA synthetase) (ND-AspRS)</fullName>
    </submittedName>
</protein>
<name>A0A9P1CT22_9DINO</name>
<dbReference type="PANTHER" id="PTHR22594:SF5">
    <property type="entry name" value="ASPARTATE--TRNA LIGASE, MITOCHONDRIAL"/>
    <property type="match status" value="1"/>
</dbReference>
<dbReference type="GO" id="GO:0006694">
    <property type="term" value="P:steroid biosynthetic process"/>
    <property type="evidence" value="ECO:0007669"/>
    <property type="project" value="InterPro"/>
</dbReference>
<reference evidence="13" key="2">
    <citation type="submission" date="2024-04" db="EMBL/GenBank/DDBJ databases">
        <authorList>
            <person name="Chen Y."/>
            <person name="Shah S."/>
            <person name="Dougan E. K."/>
            <person name="Thang M."/>
            <person name="Chan C."/>
        </authorList>
    </citation>
    <scope>NUCLEOTIDE SEQUENCE [LARGE SCALE GENOMIC DNA]</scope>
</reference>
<gene>
    <name evidence="12" type="ORF">C1SCF055_LOCUS24145</name>
</gene>
<feature type="region of interest" description="Disordered" evidence="9">
    <location>
        <begin position="921"/>
        <end position="941"/>
    </location>
</feature>
<dbReference type="GO" id="GO:0004815">
    <property type="term" value="F:aspartate-tRNA ligase activity"/>
    <property type="evidence" value="ECO:0007669"/>
    <property type="project" value="TreeGrafter"/>
</dbReference>
<dbReference type="Pfam" id="PF13387">
    <property type="entry name" value="Lnb_N"/>
    <property type="match status" value="1"/>
</dbReference>
<keyword evidence="6" id="KW-0067">ATP-binding</keyword>
<feature type="chain" id="PRO_5043270732" evidence="10">
    <location>
        <begin position="21"/>
        <end position="2067"/>
    </location>
</feature>
<dbReference type="InterPro" id="IPR036291">
    <property type="entry name" value="NAD(P)-bd_dom_sf"/>
</dbReference>
<dbReference type="InterPro" id="IPR047089">
    <property type="entry name" value="Asp-tRNA-ligase_1_N"/>
</dbReference>
<dbReference type="Gene3D" id="3.40.50.720">
    <property type="entry name" value="NAD(P)-binding Rossmann-like Domain"/>
    <property type="match status" value="1"/>
</dbReference>
<keyword evidence="2" id="KW-0596">Phosphopantetheine</keyword>
<evidence type="ECO:0000313" key="15">
    <source>
        <dbReference type="Proteomes" id="UP001152797"/>
    </source>
</evidence>
<comment type="caution">
    <text evidence="12">The sequence shown here is derived from an EMBL/GenBank/DDBJ whole genome shotgun (WGS) entry which is preliminary data.</text>
</comment>
<dbReference type="InterPro" id="IPR004365">
    <property type="entry name" value="NA-bd_OB_tRNA"/>
</dbReference>
<evidence type="ECO:0000256" key="5">
    <source>
        <dbReference type="ARBA" id="ARBA00022741"/>
    </source>
</evidence>
<evidence type="ECO:0000256" key="2">
    <source>
        <dbReference type="ARBA" id="ARBA00022450"/>
    </source>
</evidence>
<keyword evidence="10" id="KW-0732">Signal</keyword>
<dbReference type="SUPFAM" id="SSF56801">
    <property type="entry name" value="Acetyl-CoA synthetase-like"/>
    <property type="match status" value="1"/>
</dbReference>
<dbReference type="PRINTS" id="PR01042">
    <property type="entry name" value="TRNASYNTHASP"/>
</dbReference>
<evidence type="ECO:0000256" key="3">
    <source>
        <dbReference type="ARBA" id="ARBA00022553"/>
    </source>
</evidence>
<keyword evidence="4 14" id="KW-0436">Ligase</keyword>
<dbReference type="NCBIfam" id="TIGR00459">
    <property type="entry name" value="aspS_bact"/>
    <property type="match status" value="1"/>
</dbReference>
<evidence type="ECO:0000256" key="10">
    <source>
        <dbReference type="SAM" id="SignalP"/>
    </source>
</evidence>
<dbReference type="InterPro" id="IPR020845">
    <property type="entry name" value="AMP-binding_CS"/>
</dbReference>
<organism evidence="12">
    <name type="scientific">Cladocopium goreaui</name>
    <dbReference type="NCBI Taxonomy" id="2562237"/>
    <lineage>
        <taxon>Eukaryota</taxon>
        <taxon>Sar</taxon>
        <taxon>Alveolata</taxon>
        <taxon>Dinophyceae</taxon>
        <taxon>Suessiales</taxon>
        <taxon>Symbiodiniaceae</taxon>
        <taxon>Cladocopium</taxon>
    </lineage>
</organism>
<dbReference type="Pfam" id="PF00501">
    <property type="entry name" value="AMP-binding"/>
    <property type="match status" value="1"/>
</dbReference>
<reference evidence="12" key="1">
    <citation type="submission" date="2022-10" db="EMBL/GenBank/DDBJ databases">
        <authorList>
            <person name="Chen Y."/>
            <person name="Dougan E. K."/>
            <person name="Chan C."/>
            <person name="Rhodes N."/>
            <person name="Thang M."/>
        </authorList>
    </citation>
    <scope>NUCLEOTIDE SEQUENCE</scope>
</reference>
<evidence type="ECO:0000259" key="11">
    <source>
        <dbReference type="PROSITE" id="PS50862"/>
    </source>
</evidence>
<dbReference type="CDD" id="cd04317">
    <property type="entry name" value="EcAspRS_like_N"/>
    <property type="match status" value="1"/>
</dbReference>
<dbReference type="InterPro" id="IPR025178">
    <property type="entry name" value="Lnb_N"/>
</dbReference>
<dbReference type="Proteomes" id="UP001152797">
    <property type="component" value="Unassembled WGS sequence"/>
</dbReference>
<sequence length="2067" mass="228486">MISRAATAALAIGALLGCQSVEERLVASNNRDWVPDQSVLPTAEFSRSGDVVAIKNVRYCKHLDAGEYVLDYDDRTYDLRQLRGVDFVTMPFGPVPALAHTMVSFEFAPQPPKKDPEHLAVSVEVRKEKGEEQFNPALGLAQQYEIMYVVADERDLLYRQAVTYDGPTYLYRTTASPEAARELLVDMLSRANELADNPEFYHLLTNNCTTNIAAHINRIRPNRIVYDASVLLPGYSDQKAYAEGLLVTGGESFEQLKARSLINTRARSPRVNVADRLAAAAAERPNATALVDMAGPTRQNGQPIKRLMAEGCSPMFSLTSFEHLNKDADLLARGMAAMGIGPGKRIALLVKPGIEFVTLVFALLRTGATMVLVDAGLGRKNLVRCLASTEPDGFVAIPLGHAVRVLKRKHFPTAKLNVTVGRRWFWSGETLASLRKLGEQVSPSPTGGGARGGGQRTVQENSSCNDGVSPSPNPSLQGRGISAPLPQTTAIDPAAIVFTSGSTGPPKGVLYTHQTFVTQCDEIQRQYDLRPGAVDLACFPLFGLFNVACGITTVLPEMDFSRPASCDPKKLIAAANQWRVTQAFGSPAVWDRLSRHCEETGDSIPTLQKVFSCGAPVPAKVLRRTLACVHPDAEMHTPYGATEALPVATIEAKEILGETAARTDEGAGPSTSVGGGTTNDFDWRVIRISDDPIASIDDAEELPQGEIGELIVRGPQVSTRYLTGQPEASAPGSTDHNAAAKIIDDDTVWHRMGDVGYFDAEQRFWYCGRKSQRVVTSEGPLFTECVEGAFNHRLNANASALVGVKVYDQVRSVVVYDRRESWGTHVFSWEQDGDIAHQPHAILDRIDQMICYRQPLPTDIRHNSKIRREELAAWAEKQLHKRAEKAVRDELDKLSVAELSQLGAAMKQDVKLVEQRDQPPLFSAFPLPPSPSDRRTTREPRPSMRCLVTGAGGFLGRYVCEQLVARGDAVRGLARGAYPELEASGVEMVRGDLADRDTVVAACEGVDCVSHVGGKVGVWGKWFDYFRANVQGTLNVLSACQEQGVTRLVFTSSPSVTFDAARWDCDQRGVDASAPYPKEWLAHYPHSKALAEDFVLTQDGAEVAGGGVLRTTSLRPHLVWGPRDHHLTRRLVERARAGKLKRVGAGENRVDMVYVENAAEAHLLAADELASHSPRNAGKAYFITQDEPVDCWQWIDDILALVDLPPVNSSVSARAAYYAGALLEFKHWLTRNWANEPRMTRFVARSLATDHWFDKEAPAHDFGYHPRVSTEEGMRRLGEWLRKREAGRKYNHRFTLRRQPQRVCSNLPSAFPLPTSPFEMLRTHTCGDLRKSDAGSTATLCGWVDSYRDHGGGLFVDLRDRYGITQVVFNPPDSSQAIIDASKELRAEYVIQVTGNVSPRPEGQSNPKLDTGEIELCVTELKLLNKAKTPPVSPSESVTELPGEDLRLKHRYLDLRRPAMQRAMLLRDKLTKRMRDYFEEHQFVDVETPILGRSTPEGARDYLVPSRVHHGNFYALPQSPQLYKQILMIAGYDRYVQVARCFRDEDLRADRQPEFTQLDLEMAFIDDDDIMTMIDGLVAKLAKEILDIDVELPLPRMTYDEAMTRFGHDAPDLRFALEIVDLTDLAPKSDFGVFKSVVEAGGHVRALCVPGGSEHYSRRGIDALTEFVKGLGAKGLAWFRVEDVDGKPTLNSNIAKFFPEELRAEMAERLGAKTGDLVLFSAADWLSTCKVLHGLRTKIGAEMKLYDEKAMNFSWVVEFPMFERTEDADNPQAEGAWSAMHHPFTAPLDDHVQYLDSDPAKCRAKAYDLVINGSEAGGGTIRIHDAEVQAKVFSLLGIDEETAADRFGFLLEALAYGAPPHGGIALGLDRFVMLFGGFDNIRDVIAFPKTQKATDLMTEAPGAVDTKQLKELAVKVDMSGHDGPPRFKYRSMTSDESRAEIKRLLEMYAGVTSAGVFRSENVVNVYFRCCDFASLMAIAECAAWSNLTIRVCGISHPLCYEDEGVTDCQFMMAAPDSQTTDDQHSDAAIFFGIYLTRDLEARAILSKADAVRLHRMWNAAVPWEADE</sequence>
<dbReference type="EMBL" id="CAMXCT030002380">
    <property type="protein sequence ID" value="CAL4785111.1"/>
    <property type="molecule type" value="Genomic_DNA"/>
</dbReference>
<dbReference type="HAMAP" id="MF_00044">
    <property type="entry name" value="Asp_tRNA_synth_type1"/>
    <property type="match status" value="1"/>
</dbReference>
<dbReference type="Gene3D" id="3.30.1360.30">
    <property type="entry name" value="GAD-like domain"/>
    <property type="match status" value="1"/>
</dbReference>
<dbReference type="GO" id="GO:0006422">
    <property type="term" value="P:aspartyl-tRNA aminoacylation"/>
    <property type="evidence" value="ECO:0007669"/>
    <property type="project" value="TreeGrafter"/>
</dbReference>
<evidence type="ECO:0000313" key="13">
    <source>
        <dbReference type="EMBL" id="CAL1151174.1"/>
    </source>
</evidence>
<dbReference type="NCBIfam" id="NF001750">
    <property type="entry name" value="PRK00476.1"/>
    <property type="match status" value="1"/>
</dbReference>
<dbReference type="InterPro" id="IPR029351">
    <property type="entry name" value="GAD_dom"/>
</dbReference>
<evidence type="ECO:0000313" key="14">
    <source>
        <dbReference type="EMBL" id="CAL4785111.1"/>
    </source>
</evidence>
<feature type="compositionally biased region" description="Basic and acidic residues" evidence="9">
    <location>
        <begin position="932"/>
        <end position="941"/>
    </location>
</feature>
<keyword evidence="5" id="KW-0547">Nucleotide-binding</keyword>
<dbReference type="GO" id="GO:0016616">
    <property type="term" value="F:oxidoreductase activity, acting on the CH-OH group of donors, NAD or NADP as acceptor"/>
    <property type="evidence" value="ECO:0007669"/>
    <property type="project" value="InterPro"/>
</dbReference>
<dbReference type="GO" id="GO:0005737">
    <property type="term" value="C:cytoplasm"/>
    <property type="evidence" value="ECO:0007669"/>
    <property type="project" value="InterPro"/>
</dbReference>
<dbReference type="CDD" id="cd00777">
    <property type="entry name" value="AspRS_core"/>
    <property type="match status" value="1"/>
</dbReference>
<dbReference type="GO" id="GO:0003676">
    <property type="term" value="F:nucleic acid binding"/>
    <property type="evidence" value="ECO:0007669"/>
    <property type="project" value="InterPro"/>
</dbReference>
<dbReference type="Pfam" id="PF00152">
    <property type="entry name" value="tRNA-synt_2"/>
    <property type="match status" value="1"/>
</dbReference>
<dbReference type="InterPro" id="IPR047090">
    <property type="entry name" value="AspRS_core"/>
</dbReference>
<feature type="signal peptide" evidence="10">
    <location>
        <begin position="1"/>
        <end position="20"/>
    </location>
</feature>
<keyword evidence="8" id="KW-0030">Aminoacyl-tRNA synthetase</keyword>
<keyword evidence="3" id="KW-0597">Phosphoprotein</keyword>
<dbReference type="Pfam" id="PF02938">
    <property type="entry name" value="GAD"/>
    <property type="match status" value="1"/>
</dbReference>
<dbReference type="GO" id="GO:0005524">
    <property type="term" value="F:ATP binding"/>
    <property type="evidence" value="ECO:0007669"/>
    <property type="project" value="UniProtKB-KW"/>
</dbReference>
<dbReference type="InterPro" id="IPR012340">
    <property type="entry name" value="NA-bd_OB-fold"/>
</dbReference>
<accession>A0A9P1CT22</accession>
<evidence type="ECO:0000256" key="4">
    <source>
        <dbReference type="ARBA" id="ARBA00022598"/>
    </source>
</evidence>
<dbReference type="PANTHER" id="PTHR22594">
    <property type="entry name" value="ASPARTYL/LYSYL-TRNA SYNTHETASE"/>
    <property type="match status" value="1"/>
</dbReference>
<evidence type="ECO:0000256" key="9">
    <source>
        <dbReference type="SAM" id="MobiDB-lite"/>
    </source>
</evidence>
<dbReference type="SUPFAM" id="SSF55681">
    <property type="entry name" value="Class II aaRS and biotin synthetases"/>
    <property type="match status" value="1"/>
</dbReference>
<evidence type="ECO:0000256" key="1">
    <source>
        <dbReference type="ARBA" id="ARBA00006303"/>
    </source>
</evidence>
<dbReference type="InterPro" id="IPR042099">
    <property type="entry name" value="ANL_N_sf"/>
</dbReference>
<dbReference type="InterPro" id="IPR002225">
    <property type="entry name" value="3Beta_OHSteriod_DH/Estase"/>
</dbReference>
<feature type="domain" description="Aminoacyl-transfer RNA synthetases class-II family profile" evidence="11">
    <location>
        <begin position="1466"/>
        <end position="1888"/>
    </location>
</feature>
<dbReference type="SUPFAM" id="SSF50249">
    <property type="entry name" value="Nucleic acid-binding proteins"/>
    <property type="match status" value="1"/>
</dbReference>
<dbReference type="InterPro" id="IPR004115">
    <property type="entry name" value="GAD-like_sf"/>
</dbReference>
<dbReference type="EMBL" id="CAMXCT010002380">
    <property type="protein sequence ID" value="CAI3997799.1"/>
    <property type="molecule type" value="Genomic_DNA"/>
</dbReference>
<evidence type="ECO:0000256" key="8">
    <source>
        <dbReference type="ARBA" id="ARBA00023146"/>
    </source>
</evidence>
<keyword evidence="15" id="KW-1185">Reference proteome</keyword>
<dbReference type="InterPro" id="IPR006195">
    <property type="entry name" value="aa-tRNA-synth_II"/>
</dbReference>
<dbReference type="Pfam" id="PF01336">
    <property type="entry name" value="tRNA_anti-codon"/>
    <property type="match status" value="1"/>
</dbReference>
<dbReference type="EMBL" id="CAMXCT020002380">
    <property type="protein sequence ID" value="CAL1151174.1"/>
    <property type="molecule type" value="Genomic_DNA"/>
</dbReference>
<evidence type="ECO:0000256" key="6">
    <source>
        <dbReference type="ARBA" id="ARBA00022840"/>
    </source>
</evidence>
<dbReference type="NCBIfam" id="NF006754">
    <property type="entry name" value="PRK09274.1"/>
    <property type="match status" value="1"/>
</dbReference>
<dbReference type="Gene3D" id="2.40.50.140">
    <property type="entry name" value="Nucleic acid-binding proteins"/>
    <property type="match status" value="1"/>
</dbReference>
<comment type="similarity">
    <text evidence="1">Belongs to the class-II aminoacyl-tRNA synthetase family. Type 1 subfamily.</text>
</comment>
<dbReference type="OrthoDB" id="439710at2759"/>
<dbReference type="InterPro" id="IPR045864">
    <property type="entry name" value="aa-tRNA-synth_II/BPL/LPL"/>
</dbReference>
<dbReference type="InterPro" id="IPR002312">
    <property type="entry name" value="Asp/Asn-tRNA-synth_IIb"/>
</dbReference>
<dbReference type="SUPFAM" id="SSF51735">
    <property type="entry name" value="NAD(P)-binding Rossmann-fold domains"/>
    <property type="match status" value="1"/>
</dbReference>